<gene>
    <name evidence="1" type="ORF">CQW44_37945</name>
</gene>
<dbReference type="EMBL" id="PDES01000091">
    <property type="protein sequence ID" value="RRQ75817.1"/>
    <property type="molecule type" value="Genomic_DNA"/>
</dbReference>
<organism evidence="1 2">
    <name type="scientific">Streptomyces griseofuscus</name>
    <dbReference type="NCBI Taxonomy" id="146922"/>
    <lineage>
        <taxon>Bacteria</taxon>
        <taxon>Bacillati</taxon>
        <taxon>Actinomycetota</taxon>
        <taxon>Actinomycetes</taxon>
        <taxon>Kitasatosporales</taxon>
        <taxon>Streptomycetaceae</taxon>
        <taxon>Streptomyces</taxon>
    </lineage>
</organism>
<name>A0A3R8R6B5_9ACTN</name>
<dbReference type="Gene3D" id="3.30.70.2590">
    <property type="match status" value="1"/>
</dbReference>
<dbReference type="AlphaFoldDB" id="A0A3R8R6B5"/>
<evidence type="ECO:0000313" key="1">
    <source>
        <dbReference type="EMBL" id="RRQ75817.1"/>
    </source>
</evidence>
<dbReference type="InterPro" id="IPR022798">
    <property type="entry name" value="BcsD_bac"/>
</dbReference>
<dbReference type="InterPro" id="IPR038470">
    <property type="entry name" value="Cellsynth_D_sf"/>
</dbReference>
<accession>A0A3R8R6B5</accession>
<protein>
    <submittedName>
        <fullName evidence="1">Cellulose synthase</fullName>
    </submittedName>
</protein>
<sequence>GDLEKQINQVLARFNWGFIDIQPSDSAMIIEHLALPVADGALPLHQWHLALSAVLTGLYARWLREQGGYDRVSLSVEATSDVSLRFRYKA</sequence>
<evidence type="ECO:0000313" key="2">
    <source>
        <dbReference type="Proteomes" id="UP000276379"/>
    </source>
</evidence>
<feature type="non-terminal residue" evidence="1">
    <location>
        <position position="1"/>
    </location>
</feature>
<dbReference type="RefSeq" id="WP_216369171.1">
    <property type="nucleotide sequence ID" value="NZ_PDES01000091.1"/>
</dbReference>
<reference evidence="1 2" key="1">
    <citation type="submission" date="2017-10" db="EMBL/GenBank/DDBJ databases">
        <title>Draft genome of actinobacteria isolated from guarana (Paullinia cupana (Mart.) Ducke.</title>
        <authorList>
            <person name="Siqueira K.A."/>
            <person name="Liotti R.G."/>
            <person name="Mendes T.A."/>
            <person name="Soares M.A."/>
        </authorList>
    </citation>
    <scope>NUCLEOTIDE SEQUENCE [LARGE SCALE GENOMIC DNA]</scope>
    <source>
        <strain evidence="1 2">199</strain>
    </source>
</reference>
<proteinExistence type="predicted"/>
<comment type="caution">
    <text evidence="1">The sequence shown here is derived from an EMBL/GenBank/DDBJ whole genome shotgun (WGS) entry which is preliminary data.</text>
</comment>
<dbReference type="Proteomes" id="UP000276379">
    <property type="component" value="Unassembled WGS sequence"/>
</dbReference>
<dbReference type="GO" id="GO:0030244">
    <property type="term" value="P:cellulose biosynthetic process"/>
    <property type="evidence" value="ECO:0007669"/>
    <property type="project" value="InterPro"/>
</dbReference>
<keyword evidence="2" id="KW-1185">Reference proteome</keyword>
<dbReference type="Pfam" id="PF03500">
    <property type="entry name" value="Cellsynth_D"/>
    <property type="match status" value="1"/>
</dbReference>